<dbReference type="EMBL" id="AP019376">
    <property type="protein sequence ID" value="BBH91706.1"/>
    <property type="molecule type" value="Genomic_DNA"/>
</dbReference>
<reference evidence="1" key="1">
    <citation type="submission" date="2018-12" db="EMBL/GenBank/DDBJ databases">
        <title>Novel natural products biosynthetic potential of the class Ktedonobacteria.</title>
        <authorList>
            <person name="Zheng Y."/>
            <person name="Saitou A."/>
            <person name="Wang C.M."/>
            <person name="Toyoda A."/>
            <person name="Minakuchi Y."/>
            <person name="Sekiguchi Y."/>
            <person name="Ueda K."/>
            <person name="Takano H."/>
            <person name="Sakai Y."/>
            <person name="Yokota A."/>
            <person name="Yabe S."/>
        </authorList>
    </citation>
    <scope>NUCLEOTIDE SEQUENCE</scope>
    <source>
        <strain evidence="1">COM3</strain>
    </source>
</reference>
<evidence type="ECO:0000313" key="1">
    <source>
        <dbReference type="EMBL" id="BBH91706.1"/>
    </source>
</evidence>
<organism evidence="1">
    <name type="scientific">Thermosporothrix sp. COM3</name>
    <dbReference type="NCBI Taxonomy" id="2490863"/>
    <lineage>
        <taxon>Bacteria</taxon>
        <taxon>Bacillati</taxon>
        <taxon>Chloroflexota</taxon>
        <taxon>Ktedonobacteria</taxon>
        <taxon>Ktedonobacterales</taxon>
        <taxon>Thermosporotrichaceae</taxon>
        <taxon>Thermosporothrix</taxon>
    </lineage>
</organism>
<dbReference type="AlphaFoldDB" id="A0A455SVV3"/>
<name>A0A455SVV3_9CHLR</name>
<protein>
    <submittedName>
        <fullName evidence="1">Uncharacterized protein</fullName>
    </submittedName>
</protein>
<accession>A0A455SVV3</accession>
<proteinExistence type="predicted"/>
<sequence>MPLWLMVSRSCRLVLARKTPFPEVYPRIGARIVQIREHPPEQVLRVLGLAPFAPSCYAIRN</sequence>
<gene>
    <name evidence="1" type="ORF">KTC_64570</name>
</gene>